<dbReference type="PANTHER" id="PTHR30518">
    <property type="entry name" value="ENDOLYTIC MUREIN TRANSGLYCOSYLASE"/>
    <property type="match status" value="1"/>
</dbReference>
<evidence type="ECO:0000256" key="2">
    <source>
        <dbReference type="ARBA" id="ARBA00022692"/>
    </source>
</evidence>
<comment type="function">
    <text evidence="7">Functions as a peptidoglycan terminase that cleaves nascent peptidoglycan strands endolytically to terminate their elongation.</text>
</comment>
<evidence type="ECO:0000313" key="10">
    <source>
        <dbReference type="Proteomes" id="UP000614741"/>
    </source>
</evidence>
<name>A0ABQ4DKG1_9CELL</name>
<dbReference type="CDD" id="cd08010">
    <property type="entry name" value="MltG_like"/>
    <property type="match status" value="1"/>
</dbReference>
<feature type="transmembrane region" description="Helical" evidence="7">
    <location>
        <begin position="59"/>
        <end position="85"/>
    </location>
</feature>
<keyword evidence="6 7" id="KW-0961">Cell wall biogenesis/degradation</keyword>
<keyword evidence="5 7" id="KW-0456">Lyase</keyword>
<evidence type="ECO:0000256" key="1">
    <source>
        <dbReference type="ARBA" id="ARBA00022475"/>
    </source>
</evidence>
<comment type="caution">
    <text evidence="9">The sequence shown here is derived from an EMBL/GenBank/DDBJ whole genome shotgun (WGS) entry which is preliminary data.</text>
</comment>
<dbReference type="PANTHER" id="PTHR30518:SF2">
    <property type="entry name" value="ENDOLYTIC MUREIN TRANSGLYCOSYLASE"/>
    <property type="match status" value="1"/>
</dbReference>
<dbReference type="InterPro" id="IPR003770">
    <property type="entry name" value="MLTG-like"/>
</dbReference>
<dbReference type="Proteomes" id="UP000614741">
    <property type="component" value="Unassembled WGS sequence"/>
</dbReference>
<keyword evidence="4 7" id="KW-0472">Membrane</keyword>
<evidence type="ECO:0000256" key="3">
    <source>
        <dbReference type="ARBA" id="ARBA00022989"/>
    </source>
</evidence>
<evidence type="ECO:0000313" key="9">
    <source>
        <dbReference type="EMBL" id="GIG39806.1"/>
    </source>
</evidence>
<dbReference type="RefSeq" id="WP_203673001.1">
    <property type="nucleotide sequence ID" value="NZ_BONP01000007.1"/>
</dbReference>
<comment type="catalytic activity">
    <reaction evidence="7">
        <text>a peptidoglycan chain = a peptidoglycan chain with N-acetyl-1,6-anhydromuramyl-[peptide] at the reducing end + a peptidoglycan chain with N-acetylglucosamine at the non-reducing end.</text>
        <dbReference type="EC" id="4.2.2.29"/>
    </reaction>
</comment>
<gene>
    <name evidence="7" type="primary">mltG</name>
    <name evidence="9" type="ORF">Cph01nite_15680</name>
</gene>
<evidence type="ECO:0000256" key="4">
    <source>
        <dbReference type="ARBA" id="ARBA00023136"/>
    </source>
</evidence>
<comment type="subcellular location">
    <subcellularLocation>
        <location evidence="7">Cell membrane</location>
        <topology evidence="7">Single-pass membrane protein</topology>
    </subcellularLocation>
</comment>
<evidence type="ECO:0000256" key="7">
    <source>
        <dbReference type="HAMAP-Rule" id="MF_02065"/>
    </source>
</evidence>
<proteinExistence type="inferred from homology"/>
<keyword evidence="2 7" id="KW-0812">Transmembrane</keyword>
<protein>
    <recommendedName>
        <fullName evidence="7">Endolytic murein transglycosylase</fullName>
        <ecNumber evidence="7">4.2.2.29</ecNumber>
    </recommendedName>
    <alternativeName>
        <fullName evidence="7">Peptidoglycan lytic transglycosylase</fullName>
    </alternativeName>
    <alternativeName>
        <fullName evidence="7">Peptidoglycan polymerization terminase</fullName>
    </alternativeName>
</protein>
<keyword evidence="10" id="KW-1185">Reference proteome</keyword>
<evidence type="ECO:0000256" key="8">
    <source>
        <dbReference type="SAM" id="MobiDB-lite"/>
    </source>
</evidence>
<dbReference type="NCBIfam" id="TIGR00247">
    <property type="entry name" value="endolytic transglycosylase MltG"/>
    <property type="match status" value="1"/>
</dbReference>
<dbReference type="EMBL" id="BONP01000007">
    <property type="protein sequence ID" value="GIG39806.1"/>
    <property type="molecule type" value="Genomic_DNA"/>
</dbReference>
<dbReference type="EC" id="4.2.2.29" evidence="7"/>
<feature type="site" description="Important for catalytic activity" evidence="7">
    <location>
        <position position="281"/>
    </location>
</feature>
<evidence type="ECO:0000256" key="6">
    <source>
        <dbReference type="ARBA" id="ARBA00023316"/>
    </source>
</evidence>
<reference evidence="9 10" key="1">
    <citation type="submission" date="2021-01" db="EMBL/GenBank/DDBJ databases">
        <title>Whole genome shotgun sequence of Cellulomonas phragmiteti NBRC 110785.</title>
        <authorList>
            <person name="Komaki H."/>
            <person name="Tamura T."/>
        </authorList>
    </citation>
    <scope>NUCLEOTIDE SEQUENCE [LARGE SCALE GENOMIC DNA]</scope>
    <source>
        <strain evidence="9 10">NBRC 110785</strain>
    </source>
</reference>
<comment type="similarity">
    <text evidence="7">Belongs to the transglycosylase MltG family.</text>
</comment>
<keyword evidence="1 7" id="KW-1003">Cell membrane</keyword>
<feature type="region of interest" description="Disordered" evidence="8">
    <location>
        <begin position="20"/>
        <end position="53"/>
    </location>
</feature>
<organism evidence="9 10">
    <name type="scientific">Cellulomonas phragmiteti</name>
    <dbReference type="NCBI Taxonomy" id="478780"/>
    <lineage>
        <taxon>Bacteria</taxon>
        <taxon>Bacillati</taxon>
        <taxon>Actinomycetota</taxon>
        <taxon>Actinomycetes</taxon>
        <taxon>Micrococcales</taxon>
        <taxon>Cellulomonadaceae</taxon>
        <taxon>Cellulomonas</taxon>
    </lineage>
</organism>
<evidence type="ECO:0000256" key="5">
    <source>
        <dbReference type="ARBA" id="ARBA00023239"/>
    </source>
</evidence>
<keyword evidence="3 7" id="KW-1133">Transmembrane helix</keyword>
<dbReference type="HAMAP" id="MF_02065">
    <property type="entry name" value="MltG"/>
    <property type="match status" value="1"/>
</dbReference>
<accession>A0ABQ4DKG1</accession>
<dbReference type="Pfam" id="PF02618">
    <property type="entry name" value="YceG"/>
    <property type="match status" value="1"/>
</dbReference>
<sequence>MSNQTEWWAPVKADESVTDLFGGDRAAAAPAAAEPRRRSRASGRKREERMRKQRRRRSVSVLVVALVLVAGAGYVVVSLMGGSLFGGGASQAREVTDYPGPGRPGAPTIVINAGDSGAAIATTLHQAGIVASESAFRTAFEANPDAALIQPGTYQLMLEMKAEDAVRSLLDPKSKVSMKVTIPEGFTAEDIFTRINTVTSISVDELRAAAADPAATGLPAEAGGNVEGWLFPSTYQIEPNTSASAVLAQMVTKTVETLTSKGVPQDQWLEVLTKASLIEKEAKVDADRPVMARAIQNRIDRGMTLDIDAAVAYGLQIPGTQLTRDHIQDPSNPYNTYRHVGLPPTPIAAPGATSIDAVLAPADGNWVFWVAINLDTGETRFAETYDEHQDNVALLRQWQAENSG</sequence>
<dbReference type="Gene3D" id="3.30.1490.480">
    <property type="entry name" value="Endolytic murein transglycosylase"/>
    <property type="match status" value="1"/>
</dbReference>